<keyword evidence="12" id="KW-1185">Reference proteome</keyword>
<evidence type="ECO:0000256" key="4">
    <source>
        <dbReference type="ARBA" id="ARBA00022801"/>
    </source>
</evidence>
<keyword evidence="6" id="KW-0865">Zymogen</keyword>
<dbReference type="EMBL" id="JAGTTL010000002">
    <property type="protein sequence ID" value="KAK6326023.1"/>
    <property type="molecule type" value="Genomic_DNA"/>
</dbReference>
<dbReference type="InterPro" id="IPR008979">
    <property type="entry name" value="Galactose-bd-like_sf"/>
</dbReference>
<evidence type="ECO:0000259" key="10">
    <source>
        <dbReference type="PROSITE" id="PS51829"/>
    </source>
</evidence>
<dbReference type="GO" id="GO:0000139">
    <property type="term" value="C:Golgi membrane"/>
    <property type="evidence" value="ECO:0007669"/>
    <property type="project" value="TreeGrafter"/>
</dbReference>
<accession>A0AAN8M8A8</accession>
<keyword evidence="5" id="KW-0720">Serine protease</keyword>
<evidence type="ECO:0000256" key="2">
    <source>
        <dbReference type="ARBA" id="ARBA00022685"/>
    </source>
</evidence>
<comment type="caution">
    <text evidence="11">The sequence shown here is derived from an EMBL/GenBank/DDBJ whole genome shotgun (WGS) entry which is preliminary data.</text>
</comment>
<evidence type="ECO:0000313" key="11">
    <source>
        <dbReference type="EMBL" id="KAK6326023.1"/>
    </source>
</evidence>
<gene>
    <name evidence="11" type="ORF">J4Q44_G00016670</name>
</gene>
<dbReference type="PANTHER" id="PTHR42884:SF23">
    <property type="entry name" value="FURIN-LIKE PROTEASE 2"/>
    <property type="match status" value="1"/>
</dbReference>
<keyword evidence="8" id="KW-0325">Glycoprotein</keyword>
<dbReference type="PROSITE" id="PS51829">
    <property type="entry name" value="P_HOMO_B"/>
    <property type="match status" value="1"/>
</dbReference>
<dbReference type="GO" id="GO:0005802">
    <property type="term" value="C:trans-Golgi network"/>
    <property type="evidence" value="ECO:0007669"/>
    <property type="project" value="TreeGrafter"/>
</dbReference>
<sequence length="335" mass="36765">MGRKVWVWGSGCRADGAAGLTVPGCRPSQEVHKEVTLDPIRILPSGGEVSVNIQSAGCLGTDTEVNTLEHVQVKVSLSSVCRGDLSIALVSPAGTVSLLLATRSNDASAAGLRNWTLMSVQSWGEHPHGVWILKKSPCIVFGPWVRTTLSLRRGCMFGTGHPPQDLIQWAFELERDRKVGTDDIPVPRQRKNSKLVYHPVQSFNSLDLDDTDGADLHSHQKLMWNTLRDKVETNWFLYKSITVNQSPQLRWADIALRNFLGAGPVVGVEPPGLMRKLRGSVGGVTRSSPPQKRTQLLHDVAVDVRQMQHFKDLLRTSRAPAPRADDGQGQRGTGQ</sequence>
<dbReference type="AlphaFoldDB" id="A0AAN8M8A8"/>
<dbReference type="GO" id="GO:0004252">
    <property type="term" value="F:serine-type endopeptidase activity"/>
    <property type="evidence" value="ECO:0007669"/>
    <property type="project" value="InterPro"/>
</dbReference>
<protein>
    <recommendedName>
        <fullName evidence="10">P/Homo B domain-containing protein</fullName>
    </recommendedName>
</protein>
<name>A0AAN8M8A8_9TELE</name>
<evidence type="ECO:0000256" key="9">
    <source>
        <dbReference type="SAM" id="MobiDB-lite"/>
    </source>
</evidence>
<evidence type="ECO:0000256" key="5">
    <source>
        <dbReference type="ARBA" id="ARBA00022825"/>
    </source>
</evidence>
<keyword evidence="7" id="KW-1015">Disulfide bond</keyword>
<dbReference type="FunFam" id="2.60.120.260:FF:000006">
    <property type="entry name" value="Proprotein convertase subtilisin/kexin type 5"/>
    <property type="match status" value="1"/>
</dbReference>
<dbReference type="Gene3D" id="2.60.120.260">
    <property type="entry name" value="Galactose-binding domain-like"/>
    <property type="match status" value="1"/>
</dbReference>
<keyword evidence="4" id="KW-0378">Hydrolase</keyword>
<proteinExistence type="predicted"/>
<evidence type="ECO:0000256" key="1">
    <source>
        <dbReference type="ARBA" id="ARBA00022670"/>
    </source>
</evidence>
<reference evidence="11 12" key="1">
    <citation type="submission" date="2021-04" db="EMBL/GenBank/DDBJ databases">
        <authorList>
            <person name="De Guttry C."/>
            <person name="Zahm M."/>
            <person name="Klopp C."/>
            <person name="Cabau C."/>
            <person name="Louis A."/>
            <person name="Berthelot C."/>
            <person name="Parey E."/>
            <person name="Roest Crollius H."/>
            <person name="Montfort J."/>
            <person name="Robinson-Rechavi M."/>
            <person name="Bucao C."/>
            <person name="Bouchez O."/>
            <person name="Gislard M."/>
            <person name="Lluch J."/>
            <person name="Milhes M."/>
            <person name="Lampietro C."/>
            <person name="Lopez Roques C."/>
            <person name="Donnadieu C."/>
            <person name="Braasch I."/>
            <person name="Desvignes T."/>
            <person name="Postlethwait J."/>
            <person name="Bobe J."/>
            <person name="Wedekind C."/>
            <person name="Guiguen Y."/>
        </authorList>
    </citation>
    <scope>NUCLEOTIDE SEQUENCE [LARGE SCALE GENOMIC DNA]</scope>
    <source>
        <strain evidence="11">Cs_M1</strain>
        <tissue evidence="11">Blood</tissue>
    </source>
</reference>
<dbReference type="PANTHER" id="PTHR42884">
    <property type="entry name" value="PROPROTEIN CONVERTASE SUBTILISIN/KEXIN-RELATED"/>
    <property type="match status" value="1"/>
</dbReference>
<feature type="region of interest" description="Disordered" evidence="9">
    <location>
        <begin position="314"/>
        <end position="335"/>
    </location>
</feature>
<keyword evidence="1" id="KW-0645">Protease</keyword>
<feature type="domain" description="P/Homo B" evidence="10">
    <location>
        <begin position="21"/>
        <end position="184"/>
    </location>
</feature>
<dbReference type="Pfam" id="PF01483">
    <property type="entry name" value="P_proprotein"/>
    <property type="match status" value="1"/>
</dbReference>
<dbReference type="Proteomes" id="UP001356427">
    <property type="component" value="Unassembled WGS sequence"/>
</dbReference>
<evidence type="ECO:0000256" key="8">
    <source>
        <dbReference type="ARBA" id="ARBA00023180"/>
    </source>
</evidence>
<keyword evidence="3" id="KW-0732">Signal</keyword>
<keyword evidence="2" id="KW-0165">Cleavage on pair of basic residues</keyword>
<evidence type="ECO:0000256" key="6">
    <source>
        <dbReference type="ARBA" id="ARBA00023145"/>
    </source>
</evidence>
<evidence type="ECO:0000313" key="12">
    <source>
        <dbReference type="Proteomes" id="UP001356427"/>
    </source>
</evidence>
<dbReference type="SUPFAM" id="SSF49785">
    <property type="entry name" value="Galactose-binding domain-like"/>
    <property type="match status" value="1"/>
</dbReference>
<evidence type="ECO:0000256" key="3">
    <source>
        <dbReference type="ARBA" id="ARBA00022729"/>
    </source>
</evidence>
<evidence type="ECO:0000256" key="7">
    <source>
        <dbReference type="ARBA" id="ARBA00023157"/>
    </source>
</evidence>
<dbReference type="GO" id="GO:0016485">
    <property type="term" value="P:protein processing"/>
    <property type="evidence" value="ECO:0007669"/>
    <property type="project" value="TreeGrafter"/>
</dbReference>
<dbReference type="InterPro" id="IPR002884">
    <property type="entry name" value="P_dom"/>
</dbReference>
<organism evidence="11 12">
    <name type="scientific">Coregonus suidteri</name>
    <dbReference type="NCBI Taxonomy" id="861788"/>
    <lineage>
        <taxon>Eukaryota</taxon>
        <taxon>Metazoa</taxon>
        <taxon>Chordata</taxon>
        <taxon>Craniata</taxon>
        <taxon>Vertebrata</taxon>
        <taxon>Euteleostomi</taxon>
        <taxon>Actinopterygii</taxon>
        <taxon>Neopterygii</taxon>
        <taxon>Teleostei</taxon>
        <taxon>Protacanthopterygii</taxon>
        <taxon>Salmoniformes</taxon>
        <taxon>Salmonidae</taxon>
        <taxon>Coregoninae</taxon>
        <taxon>Coregonus</taxon>
    </lineage>
</organism>